<feature type="transmembrane region" description="Helical" evidence="1">
    <location>
        <begin position="48"/>
        <end position="71"/>
    </location>
</feature>
<evidence type="ECO:0000256" key="1">
    <source>
        <dbReference type="SAM" id="Phobius"/>
    </source>
</evidence>
<keyword evidence="1" id="KW-1133">Transmembrane helix</keyword>
<evidence type="ECO:0000313" key="2">
    <source>
        <dbReference type="EMBL" id="ARU59127.1"/>
    </source>
</evidence>
<keyword evidence="3" id="KW-1185">Reference proteome</keyword>
<dbReference type="EMBL" id="CP021425">
    <property type="protein sequence ID" value="ARU59127.1"/>
    <property type="molecule type" value="Genomic_DNA"/>
</dbReference>
<keyword evidence="1" id="KW-0472">Membrane</keyword>
<evidence type="ECO:0000313" key="3">
    <source>
        <dbReference type="Proteomes" id="UP000196027"/>
    </source>
</evidence>
<name>A0A1Y0IF10_9GAMM</name>
<feature type="transmembrane region" description="Helical" evidence="1">
    <location>
        <begin position="7"/>
        <end position="28"/>
    </location>
</feature>
<accession>A0A1Y0IF10</accession>
<keyword evidence="1" id="KW-0812">Transmembrane</keyword>
<proteinExistence type="predicted"/>
<organism evidence="2 3">
    <name type="scientific">Oleiphilus messinensis</name>
    <dbReference type="NCBI Taxonomy" id="141451"/>
    <lineage>
        <taxon>Bacteria</taxon>
        <taxon>Pseudomonadati</taxon>
        <taxon>Pseudomonadota</taxon>
        <taxon>Gammaproteobacteria</taxon>
        <taxon>Oceanospirillales</taxon>
        <taxon>Oleiphilaceae</taxon>
        <taxon>Oleiphilus</taxon>
    </lineage>
</organism>
<sequence length="72" mass="7816">MNKGLFVILSTVNIGGGLLLVITMMSRFFFEVITDSYLSPNSPLLGSIFLDVLIHPAVAVLYSATVCFSVVY</sequence>
<gene>
    <name evidence="2" type="ORF">OLMES_5143</name>
</gene>
<dbReference type="KEGG" id="ome:OLMES_5143"/>
<dbReference type="Proteomes" id="UP000196027">
    <property type="component" value="Chromosome"/>
</dbReference>
<dbReference type="AlphaFoldDB" id="A0A1Y0IF10"/>
<reference evidence="2 3" key="1">
    <citation type="submission" date="2017-05" db="EMBL/GenBank/DDBJ databases">
        <title>Genomic insights into alkan degradation activity of Oleiphilus messinensis.</title>
        <authorList>
            <person name="Kozyavkin S.A."/>
            <person name="Slesarev A.I."/>
            <person name="Golyshin P.N."/>
            <person name="Korzhenkov A."/>
            <person name="Golyshina O.N."/>
            <person name="Toshchakov S.V."/>
        </authorList>
    </citation>
    <scope>NUCLEOTIDE SEQUENCE [LARGE SCALE GENOMIC DNA]</scope>
    <source>
        <strain evidence="2 3">ME102</strain>
    </source>
</reference>
<protein>
    <submittedName>
        <fullName evidence="2">Uncharacterized protein</fullName>
    </submittedName>
</protein>